<reference evidence="3 4" key="1">
    <citation type="submission" date="2020-08" db="EMBL/GenBank/DDBJ databases">
        <title>Sequencing the genomes of 1000 actinobacteria strains.</title>
        <authorList>
            <person name="Klenk H.-P."/>
        </authorList>
    </citation>
    <scope>NUCLEOTIDE SEQUENCE [LARGE SCALE GENOMIC DNA]</scope>
    <source>
        <strain evidence="3 4">DSM 43149</strain>
    </source>
</reference>
<dbReference type="EMBL" id="JACHNH010000001">
    <property type="protein sequence ID" value="MBB4760026.1"/>
    <property type="molecule type" value="Genomic_DNA"/>
</dbReference>
<organism evidence="3 4">
    <name type="scientific">Actinoplanes digitatis</name>
    <dbReference type="NCBI Taxonomy" id="1868"/>
    <lineage>
        <taxon>Bacteria</taxon>
        <taxon>Bacillati</taxon>
        <taxon>Actinomycetota</taxon>
        <taxon>Actinomycetes</taxon>
        <taxon>Micromonosporales</taxon>
        <taxon>Micromonosporaceae</taxon>
        <taxon>Actinoplanes</taxon>
    </lineage>
</organism>
<evidence type="ECO:0000313" key="4">
    <source>
        <dbReference type="Proteomes" id="UP000578112"/>
    </source>
</evidence>
<evidence type="ECO:0000259" key="2">
    <source>
        <dbReference type="Pfam" id="PF14765"/>
    </source>
</evidence>
<feature type="region of interest" description="Disordered" evidence="1">
    <location>
        <begin position="63"/>
        <end position="142"/>
    </location>
</feature>
<gene>
    <name evidence="3" type="ORF">BJ971_000582</name>
</gene>
<evidence type="ECO:0000313" key="3">
    <source>
        <dbReference type="EMBL" id="MBB4760026.1"/>
    </source>
</evidence>
<feature type="compositionally biased region" description="Pro residues" evidence="1">
    <location>
        <begin position="119"/>
        <end position="132"/>
    </location>
</feature>
<dbReference type="Gene3D" id="3.10.129.110">
    <property type="entry name" value="Polyketide synthase dehydratase"/>
    <property type="match status" value="1"/>
</dbReference>
<protein>
    <recommendedName>
        <fullName evidence="2">Polyketide synthase dehydratase domain-containing protein</fullName>
    </recommendedName>
</protein>
<dbReference type="Proteomes" id="UP000578112">
    <property type="component" value="Unassembled WGS sequence"/>
</dbReference>
<dbReference type="Pfam" id="PF14765">
    <property type="entry name" value="PS-DH"/>
    <property type="match status" value="1"/>
</dbReference>
<dbReference type="InterPro" id="IPR042104">
    <property type="entry name" value="PKS_dehydratase_sf"/>
</dbReference>
<feature type="domain" description="Polyketide synthase dehydratase" evidence="2">
    <location>
        <begin position="668"/>
        <end position="796"/>
    </location>
</feature>
<sequence>MPSSPHLPLSDSPPPAADAPGWEVLELARRSAEAHATFQRLMTEAHLEYLRVTETILTGRLATTPTLPAPHTTAPHTTAPHTIAPHTTAPHTTAPHATAPHIAAPAVPAQPDRQGSPAAGPPAGPPAGPVPKPQDGDTAAAPEEVPGAGVLVRPAPSWVETAQCGRPLPGLDAGRVHVVDGGSGLGAAVAAELSERGVAATVADGRGPGGVVLLAGMAGPATPEDAIDTQLAGLRLAREGGRRGVFVVVADTVARPAGAWLGGLSGLATADDGERTPVYVECERGDRGPAALAGVIADELTRGGGAQRVRLAADGTRSVGRPAEPEPSAWPGILLGSEPRIGADSVLLARDCGMALVELARETPCRLILIGDTPLADEPPGLADAHDERTILRRFAAGTGGPDGLAGMRARARALLAVREIRATIEACEAAGAQVRYLCADGAGALSAELDRARADWGPITGLLYGPAPTPAAKSDDAASGAQLTGLAAALAATARDPLDTIVLFSGTTDHAVVGAALDRVAEAEQQRRPGCLVRSLAWTSRRTGEAGPGHPRPGTVAVSAARYPWIGDHRPQDIPILPPAAGLGWMAAAVREREPGAVLTGFRVLRPVATAEPQTISITLSGREVSLINGAGEPCFRARSGAPGRDREWRPTGDPARFPGSSVYAGRPLFHGPLLRTVRSLGEIGPTGVVGTVLGAGAMGWADDDLPVDLAALDGAVQLGGVWAMDEHRPVLPMGVAECRIHRWGRLPGPALCVVADGRRDKFGAHCDAALVGPDGELWMELLGIEFIALAADAPALTAPNPVSWT</sequence>
<accession>A0A7W7MMJ8</accession>
<name>A0A7W7MMJ8_9ACTN</name>
<feature type="compositionally biased region" description="Low complexity" evidence="1">
    <location>
        <begin position="63"/>
        <end position="109"/>
    </location>
</feature>
<dbReference type="RefSeq" id="WP_184989549.1">
    <property type="nucleotide sequence ID" value="NZ_BOMK01000043.1"/>
</dbReference>
<dbReference type="InterPro" id="IPR049551">
    <property type="entry name" value="PKS_DH_C"/>
</dbReference>
<proteinExistence type="predicted"/>
<comment type="caution">
    <text evidence="3">The sequence shown here is derived from an EMBL/GenBank/DDBJ whole genome shotgun (WGS) entry which is preliminary data.</text>
</comment>
<dbReference type="AlphaFoldDB" id="A0A7W7MMJ8"/>
<keyword evidence="4" id="KW-1185">Reference proteome</keyword>
<evidence type="ECO:0000256" key="1">
    <source>
        <dbReference type="SAM" id="MobiDB-lite"/>
    </source>
</evidence>